<proteinExistence type="predicted"/>
<accession>A0A1I2GYV3</accession>
<evidence type="ECO:0000313" key="3">
    <source>
        <dbReference type="Proteomes" id="UP000199400"/>
    </source>
</evidence>
<reference evidence="3" key="1">
    <citation type="submission" date="2016-10" db="EMBL/GenBank/DDBJ databases">
        <authorList>
            <person name="Varghese N."/>
            <person name="Submissions S."/>
        </authorList>
    </citation>
    <scope>NUCLEOTIDE SEQUENCE [LARGE SCALE GENOMIC DNA]</scope>
    <source>
        <strain evidence="3">ATCC 25963</strain>
    </source>
</reference>
<sequence>MELSIHGKRPFPAQYLGFWPTREFWNIAIRTPLGMGAMALAFIALMLLDSLFSLSAWQIWVYSLSQLPVAGLIERFTRDRIRRRPPRLPAQSAPAQSTALVQAGPDQPLGFCATEEFQRAFFRHHFGNLGRAVRLSLELSLGALVVFATGPLWGIGMVMVYVVWLGAVERRLCRRPELPE</sequence>
<dbReference type="RefSeq" id="WP_143141260.1">
    <property type="nucleotide sequence ID" value="NZ_FOMX01000036.1"/>
</dbReference>
<keyword evidence="1" id="KW-0472">Membrane</keyword>
<dbReference type="EMBL" id="FOMX01000036">
    <property type="protein sequence ID" value="SFF22239.1"/>
    <property type="molecule type" value="Genomic_DNA"/>
</dbReference>
<dbReference type="AlphaFoldDB" id="A0A1I2GYV3"/>
<keyword evidence="1" id="KW-0812">Transmembrane</keyword>
<organism evidence="2 3">
    <name type="scientific">Nannocystis exedens</name>
    <dbReference type="NCBI Taxonomy" id="54"/>
    <lineage>
        <taxon>Bacteria</taxon>
        <taxon>Pseudomonadati</taxon>
        <taxon>Myxococcota</taxon>
        <taxon>Polyangia</taxon>
        <taxon>Nannocystales</taxon>
        <taxon>Nannocystaceae</taxon>
        <taxon>Nannocystis</taxon>
    </lineage>
</organism>
<keyword evidence="3" id="KW-1185">Reference proteome</keyword>
<evidence type="ECO:0008006" key="4">
    <source>
        <dbReference type="Google" id="ProtNLM"/>
    </source>
</evidence>
<gene>
    <name evidence="2" type="ORF">SAMN02745121_07580</name>
</gene>
<protein>
    <recommendedName>
        <fullName evidence="4">Glycosyl-4,4'-diaponeurosporenoate acyltransferase</fullName>
    </recommendedName>
</protein>
<evidence type="ECO:0000256" key="1">
    <source>
        <dbReference type="SAM" id="Phobius"/>
    </source>
</evidence>
<evidence type="ECO:0000313" key="2">
    <source>
        <dbReference type="EMBL" id="SFF22239.1"/>
    </source>
</evidence>
<dbReference type="Proteomes" id="UP000199400">
    <property type="component" value="Unassembled WGS sequence"/>
</dbReference>
<feature type="transmembrane region" description="Helical" evidence="1">
    <location>
        <begin position="141"/>
        <end position="164"/>
    </location>
</feature>
<name>A0A1I2GYV3_9BACT</name>
<keyword evidence="1" id="KW-1133">Transmembrane helix</keyword>